<gene>
    <name evidence="1" type="ORF">AW06_001767</name>
    <name evidence="2" type="ORF">HWD57_20545</name>
</gene>
<dbReference type="Proteomes" id="UP000509684">
    <property type="component" value="Chromosome"/>
</dbReference>
<name>A0A080M833_9PROT</name>
<accession>A0A7D5NH08</accession>
<sequence>MRTTLALDDALIAKAQVLTGISEKSALVKEALKALVERESARRLALLGGSEPALSDVPRRQTEPA</sequence>
<reference evidence="2 4" key="2">
    <citation type="journal article" date="2019" name="Microbiome">
        <title>Annotated bacterial chromosomes from frame-shift-corrected long-read metagenomic data.</title>
        <authorList>
            <person name="Arumugam K."/>
            <person name="Bagci C."/>
            <person name="Bessarab I."/>
            <person name="Beier S."/>
            <person name="Buchfink B."/>
            <person name="Gorska A."/>
            <person name="Qiu G."/>
            <person name="Huson D.H."/>
            <person name="Williams R.B.H."/>
        </authorList>
    </citation>
    <scope>NUCLEOTIDE SEQUENCE [LARGE SCALE GENOMIC DNA]</scope>
    <source>
        <strain evidence="2">SSA1</strain>
    </source>
</reference>
<dbReference type="RefSeq" id="WP_034947937.1">
    <property type="nucleotide sequence ID" value="NZ_JDST02000033.1"/>
</dbReference>
<dbReference type="STRING" id="1453999.AW06_001767"/>
<evidence type="ECO:0000313" key="2">
    <source>
        <dbReference type="EMBL" id="QLH51909.1"/>
    </source>
</evidence>
<dbReference type="AlphaFoldDB" id="A0A080M833"/>
<dbReference type="InterPro" id="IPR019239">
    <property type="entry name" value="VapB_antitoxin"/>
</dbReference>
<reference evidence="1 3" key="1">
    <citation type="submission" date="2014-02" db="EMBL/GenBank/DDBJ databases">
        <title>Expanding our view of genomic diversity in Candidatus Accumulibacter clades.</title>
        <authorList>
            <person name="Skennerton C.T."/>
            <person name="Barr J.J."/>
            <person name="Slater F.R."/>
            <person name="Bond P.L."/>
            <person name="Tyson G.W."/>
        </authorList>
    </citation>
    <scope>NUCLEOTIDE SEQUENCE [LARGE SCALE GENOMIC DNA]</scope>
    <source>
        <strain evidence="3">SK-02</strain>
    </source>
</reference>
<accession>A0A080M833</accession>
<dbReference type="Proteomes" id="UP000021315">
    <property type="component" value="Unassembled WGS sequence"/>
</dbReference>
<protein>
    <submittedName>
        <fullName evidence="1">Antitoxin VapB32</fullName>
    </submittedName>
    <submittedName>
        <fullName evidence="2">Type II toxin-antitoxin system VapB family antitoxin</fullName>
    </submittedName>
</protein>
<dbReference type="EMBL" id="JDST02000033">
    <property type="protein sequence ID" value="KFB77111.1"/>
    <property type="molecule type" value="Genomic_DNA"/>
</dbReference>
<dbReference type="EMBL" id="CP058708">
    <property type="protein sequence ID" value="QLH51909.1"/>
    <property type="molecule type" value="Genomic_DNA"/>
</dbReference>
<reference evidence="2" key="3">
    <citation type="submission" date="2020-06" db="EMBL/GenBank/DDBJ databases">
        <authorList>
            <person name="Arumugam K."/>
            <person name="Besarab I."/>
            <person name="Haryono M."/>
            <person name="Bagci C."/>
            <person name="Beier S."/>
            <person name="Buchfink B."/>
            <person name="Gorska A."/>
            <person name="Qiu G."/>
            <person name="Huson D.H."/>
            <person name="Williams R.B."/>
        </authorList>
    </citation>
    <scope>NUCLEOTIDE SEQUENCE</scope>
    <source>
        <strain evidence="2">SSA1</strain>
    </source>
</reference>
<proteinExistence type="predicted"/>
<evidence type="ECO:0000313" key="1">
    <source>
        <dbReference type="EMBL" id="KFB77111.1"/>
    </source>
</evidence>
<dbReference type="KEGG" id="acog:HWD57_20545"/>
<dbReference type="Pfam" id="PF09957">
    <property type="entry name" value="VapB_antitoxin"/>
    <property type="match status" value="1"/>
</dbReference>
<evidence type="ECO:0000313" key="3">
    <source>
        <dbReference type="Proteomes" id="UP000021315"/>
    </source>
</evidence>
<organism evidence="1 3">
    <name type="scientific">Candidatus Accumulibacter cognatus</name>
    <dbReference type="NCBI Taxonomy" id="2954383"/>
    <lineage>
        <taxon>Bacteria</taxon>
        <taxon>Pseudomonadati</taxon>
        <taxon>Pseudomonadota</taxon>
        <taxon>Betaproteobacteria</taxon>
        <taxon>Candidatus Accumulibacter</taxon>
    </lineage>
</organism>
<keyword evidence="3" id="KW-1185">Reference proteome</keyword>
<evidence type="ECO:0000313" key="4">
    <source>
        <dbReference type="Proteomes" id="UP000509684"/>
    </source>
</evidence>